<dbReference type="GeneID" id="112287140"/>
<evidence type="ECO:0000313" key="4">
    <source>
        <dbReference type="EnsemblPlants" id="Pp3c9_11540V3.1"/>
    </source>
</evidence>
<dbReference type="GO" id="GO:0009570">
    <property type="term" value="C:chloroplast stroma"/>
    <property type="evidence" value="ECO:0000318"/>
    <property type="project" value="GO_Central"/>
</dbReference>
<dbReference type="GO" id="GO:0010478">
    <property type="term" value="P:chlororespiration"/>
    <property type="evidence" value="ECO:0000318"/>
    <property type="project" value="GO_Central"/>
</dbReference>
<dbReference type="FunCoup" id="A0A2K1K2U8">
    <property type="interactions" value="1227"/>
</dbReference>
<evidence type="ECO:0000313" key="5">
    <source>
        <dbReference type="Proteomes" id="UP000006727"/>
    </source>
</evidence>
<dbReference type="RefSeq" id="XP_024385653.1">
    <property type="nucleotide sequence ID" value="XM_024529885.2"/>
</dbReference>
<dbReference type="InterPro" id="IPR057612">
    <property type="entry name" value="Ig_PIFI"/>
</dbReference>
<accession>A0A2K1K2U8</accession>
<dbReference type="Pfam" id="PF25419">
    <property type="entry name" value="Ig_PIFI"/>
    <property type="match status" value="1"/>
</dbReference>
<dbReference type="OrthoDB" id="1900123at2759"/>
<gene>
    <name evidence="4" type="primary">LOC112287140</name>
    <name evidence="3" type="ORF">PHYPA_012576</name>
</gene>
<dbReference type="EnsemblPlants" id="Pp3c9_11540V3.1">
    <property type="protein sequence ID" value="Pp3c9_11540V3.1"/>
    <property type="gene ID" value="Pp3c9_11540"/>
</dbReference>
<dbReference type="EMBL" id="ABEU02000009">
    <property type="protein sequence ID" value="PNR48103.1"/>
    <property type="molecule type" value="Genomic_DNA"/>
</dbReference>
<name>A0A2K1K2U8_PHYPA</name>
<dbReference type="EnsemblPlants" id="Pp3c9_11540V3.3">
    <property type="protein sequence ID" value="Pp3c9_11540V3.3"/>
    <property type="gene ID" value="Pp3c9_11540"/>
</dbReference>
<dbReference type="AlphaFoldDB" id="A0A2K1K2U8"/>
<dbReference type="InterPro" id="IPR044960">
    <property type="entry name" value="RCA-like"/>
</dbReference>
<organism evidence="3">
    <name type="scientific">Physcomitrium patens</name>
    <name type="common">Spreading-leaved earth moss</name>
    <name type="synonym">Physcomitrella patens</name>
    <dbReference type="NCBI Taxonomy" id="3218"/>
    <lineage>
        <taxon>Eukaryota</taxon>
        <taxon>Viridiplantae</taxon>
        <taxon>Streptophyta</taxon>
        <taxon>Embryophyta</taxon>
        <taxon>Bryophyta</taxon>
        <taxon>Bryophytina</taxon>
        <taxon>Bryopsida</taxon>
        <taxon>Funariidae</taxon>
        <taxon>Funariales</taxon>
        <taxon>Funariaceae</taxon>
        <taxon>Physcomitrium</taxon>
    </lineage>
</organism>
<reference evidence="4" key="3">
    <citation type="submission" date="2020-12" db="UniProtKB">
        <authorList>
            <consortium name="EnsemblPlants"/>
        </authorList>
    </citation>
    <scope>IDENTIFICATION</scope>
</reference>
<feature type="domain" description="PIFI-like Ig-like" evidence="2">
    <location>
        <begin position="90"/>
        <end position="219"/>
    </location>
</feature>
<evidence type="ECO:0000256" key="1">
    <source>
        <dbReference type="ARBA" id="ARBA00004470"/>
    </source>
</evidence>
<reference evidence="3 5" key="2">
    <citation type="journal article" date="2018" name="Plant J.">
        <title>The Physcomitrella patens chromosome-scale assembly reveals moss genome structure and evolution.</title>
        <authorList>
            <person name="Lang D."/>
            <person name="Ullrich K.K."/>
            <person name="Murat F."/>
            <person name="Fuchs J."/>
            <person name="Jenkins J."/>
            <person name="Haas F.B."/>
            <person name="Piednoel M."/>
            <person name="Gundlach H."/>
            <person name="Van Bel M."/>
            <person name="Meyberg R."/>
            <person name="Vives C."/>
            <person name="Morata J."/>
            <person name="Symeonidi A."/>
            <person name="Hiss M."/>
            <person name="Muchero W."/>
            <person name="Kamisugi Y."/>
            <person name="Saleh O."/>
            <person name="Blanc G."/>
            <person name="Decker E.L."/>
            <person name="van Gessel N."/>
            <person name="Grimwood J."/>
            <person name="Hayes R.D."/>
            <person name="Graham S.W."/>
            <person name="Gunter L.E."/>
            <person name="McDaniel S.F."/>
            <person name="Hoernstein S.N.W."/>
            <person name="Larsson A."/>
            <person name="Li F.W."/>
            <person name="Perroud P.F."/>
            <person name="Phillips J."/>
            <person name="Ranjan P."/>
            <person name="Rokshar D.S."/>
            <person name="Rothfels C.J."/>
            <person name="Schneider L."/>
            <person name="Shu S."/>
            <person name="Stevenson D.W."/>
            <person name="Thummler F."/>
            <person name="Tillich M."/>
            <person name="Villarreal Aguilar J.C."/>
            <person name="Widiez T."/>
            <person name="Wong G.K."/>
            <person name="Wymore A."/>
            <person name="Zhang Y."/>
            <person name="Zimmer A.D."/>
            <person name="Quatrano R.S."/>
            <person name="Mayer K.F.X."/>
            <person name="Goodstein D."/>
            <person name="Casacuberta J.M."/>
            <person name="Vandepoele K."/>
            <person name="Reski R."/>
            <person name="Cuming A.C."/>
            <person name="Tuskan G.A."/>
            <person name="Maumus F."/>
            <person name="Salse J."/>
            <person name="Schmutz J."/>
            <person name="Rensing S.A."/>
        </authorList>
    </citation>
    <scope>NUCLEOTIDE SEQUENCE [LARGE SCALE GENOMIC DNA]</scope>
    <source>
        <strain evidence="4 5">cv. Gransden 2004</strain>
    </source>
</reference>
<dbReference type="PaxDb" id="3218-PP1S29_267V6.2"/>
<reference evidence="3 5" key="1">
    <citation type="journal article" date="2008" name="Science">
        <title>The Physcomitrella genome reveals evolutionary insights into the conquest of land by plants.</title>
        <authorList>
            <person name="Rensing S."/>
            <person name="Lang D."/>
            <person name="Zimmer A."/>
            <person name="Terry A."/>
            <person name="Salamov A."/>
            <person name="Shapiro H."/>
            <person name="Nishiyama T."/>
            <person name="Perroud P.-F."/>
            <person name="Lindquist E."/>
            <person name="Kamisugi Y."/>
            <person name="Tanahashi T."/>
            <person name="Sakakibara K."/>
            <person name="Fujita T."/>
            <person name="Oishi K."/>
            <person name="Shin-I T."/>
            <person name="Kuroki Y."/>
            <person name="Toyoda A."/>
            <person name="Suzuki Y."/>
            <person name="Hashimoto A."/>
            <person name="Yamaguchi K."/>
            <person name="Sugano A."/>
            <person name="Kohara Y."/>
            <person name="Fujiyama A."/>
            <person name="Anterola A."/>
            <person name="Aoki S."/>
            <person name="Ashton N."/>
            <person name="Barbazuk W.B."/>
            <person name="Barker E."/>
            <person name="Bennetzen J."/>
            <person name="Bezanilla M."/>
            <person name="Blankenship R."/>
            <person name="Cho S.H."/>
            <person name="Dutcher S."/>
            <person name="Estelle M."/>
            <person name="Fawcett J.A."/>
            <person name="Gundlach H."/>
            <person name="Hanada K."/>
            <person name="Heyl A."/>
            <person name="Hicks K.A."/>
            <person name="Hugh J."/>
            <person name="Lohr M."/>
            <person name="Mayer K."/>
            <person name="Melkozernov A."/>
            <person name="Murata T."/>
            <person name="Nelson D."/>
            <person name="Pils B."/>
            <person name="Prigge M."/>
            <person name="Reiss B."/>
            <person name="Renner T."/>
            <person name="Rombauts S."/>
            <person name="Rushton P."/>
            <person name="Sanderfoot A."/>
            <person name="Schween G."/>
            <person name="Shiu S.-H."/>
            <person name="Stueber K."/>
            <person name="Theodoulou F.L."/>
            <person name="Tu H."/>
            <person name="Van de Peer Y."/>
            <person name="Verrier P.J."/>
            <person name="Waters E."/>
            <person name="Wood A."/>
            <person name="Yang L."/>
            <person name="Cove D."/>
            <person name="Cuming A."/>
            <person name="Hasebe M."/>
            <person name="Lucas S."/>
            <person name="Mishler D.B."/>
            <person name="Reski R."/>
            <person name="Grigoriev I."/>
            <person name="Quatrano R.S."/>
            <person name="Boore J.L."/>
        </authorList>
    </citation>
    <scope>NUCLEOTIDE SEQUENCE [LARGE SCALE GENOMIC DNA]</scope>
    <source>
        <strain evidence="4 5">cv. Gransden 2004</strain>
    </source>
</reference>
<keyword evidence="5" id="KW-1185">Reference proteome</keyword>
<comment type="subcellular location">
    <subcellularLocation>
        <location evidence="1">Plastid</location>
        <location evidence="1">Chloroplast stroma</location>
    </subcellularLocation>
</comment>
<dbReference type="Gramene" id="Pp3c9_11540V3.1">
    <property type="protein sequence ID" value="Pp3c9_11540V3.1"/>
    <property type="gene ID" value="Pp3c9_11540"/>
</dbReference>
<evidence type="ECO:0000259" key="2">
    <source>
        <dbReference type="Pfam" id="PF25419"/>
    </source>
</evidence>
<sequence>MATLIFPAVSSSVTARHSLAASLEAVAPWRRPPSGSPGPSSLVSRFHGFQLTAEVRALRSQNSIMLGGKISATSVVNNTGVKQYSLPTWADFEMGRATVFWETNNGQKPTSGQLLTIYFNSSASSLTPNSEYGIGFNGGFNQPIMCGGEPRIMAKKERGSLCTPIYSIKINVPLHALTLEFSFTDGKDWDGPYKLVMDVPQKLKGLPQSYFDEGLAKELAHEGACENAIYPEAVFIQDRCVFPAGMIQEGGDRCDLDIVPGCTDPESPFYDPLANVDDGSCPYIVDEEN</sequence>
<proteinExistence type="predicted"/>
<dbReference type="Proteomes" id="UP000006727">
    <property type="component" value="Chromosome 9"/>
</dbReference>
<dbReference type="OMA" id="ITRCAIA"/>
<evidence type="ECO:0000313" key="3">
    <source>
        <dbReference type="EMBL" id="PNR48103.1"/>
    </source>
</evidence>
<dbReference type="PANTHER" id="PTHR32429:SF9">
    <property type="entry name" value="PROTEIN POST-ILLUMINATION CHLOROPHYLL FLUORESCENCE INCREASE, CHLOROPLASTIC"/>
    <property type="match status" value="1"/>
</dbReference>
<protein>
    <recommendedName>
        <fullName evidence="2">PIFI-like Ig-like domain-containing protein</fullName>
    </recommendedName>
</protein>
<dbReference type="Gramene" id="Pp3c9_11540V3.3">
    <property type="protein sequence ID" value="Pp3c9_11540V3.3"/>
    <property type="gene ID" value="Pp3c9_11540"/>
</dbReference>
<dbReference type="PANTHER" id="PTHR32429">
    <property type="match status" value="1"/>
</dbReference>